<feature type="transmembrane region" description="Helical" evidence="10">
    <location>
        <begin position="388"/>
        <end position="406"/>
    </location>
</feature>
<feature type="transmembrane region" description="Helical" evidence="10">
    <location>
        <begin position="164"/>
        <end position="187"/>
    </location>
</feature>
<dbReference type="PRINTS" id="PR01333">
    <property type="entry name" value="2POREKCHANEL"/>
</dbReference>
<feature type="transmembrane region" description="Helical" evidence="10">
    <location>
        <begin position="360"/>
        <end position="382"/>
    </location>
</feature>
<comment type="similarity">
    <text evidence="8">Belongs to the two pore domain potassium channel (TC 1.A.1.8) family.</text>
</comment>
<sequence length="707" mass="79349">MNDPGLDEPLNETQKIVEGTRKEGEEIEQEVEQTFLNPSRWWFASTAFPLLAGTFGPMATAFNICALIEHWRVEIPPGLGANESHGIDVRDPKWLLAINGISLGLAIIANFSLLLNMARRLSFSVAQPITVVGWYLSSILLIADLASIIHIVKVPGQRRALTQAFYYAIFAAALYFIIASLMVFTVIGAWRGHYSKEFKLNMSQRTLMLQTISFMIYMVGGAGVYAKIEGWMFLDALYFTNYTLLTVGIGDYAPSTHLGRGLLFPYAVGGIVILGLVIGSIRSLVLERGKKKLGSRLVEKKREQLLKTMLEKNKTDQLNPIQSNKHAEEVGMSERERRRAEFKLMREIQQQASTRQKWQALFISGSAWLLLWFIGAAVFYKAEHEQQWTYFQSLYFAYTTLLTIGYGDYKPFSNSGKAFFVFWSLLAVPTLTIVISNMGDTVVKVISDLTLYLGEFTVLPGDAPVRHRLKQFAAKTTGGRLSKDVIKTDQPPGLGGNDRKSDSEKGAAGGPGAAATDILAGEVEDEELKEAREAGAKGDKLGEDIHRYHYLLVKEFRNVMKHLNESPPRRYSYEEWAWFLKLMGEDESHSASHRQAPVMVRSHTDTKSEMQQAQTNDGDGGMRQWSWLGNRSPLMGETEEAEWVIEKLSMTLEKEMKKIWETKDKKADEGENAAKRTYSNRDSNTSGSDKTLPGKKSDANVEQRSAK</sequence>
<feature type="transmembrane region" description="Helical" evidence="10">
    <location>
        <begin position="134"/>
        <end position="152"/>
    </location>
</feature>
<dbReference type="SUPFAM" id="SSF81324">
    <property type="entry name" value="Voltage-gated potassium channels"/>
    <property type="match status" value="2"/>
</dbReference>
<dbReference type="GO" id="GO:0030322">
    <property type="term" value="P:stabilization of membrane potential"/>
    <property type="evidence" value="ECO:0007669"/>
    <property type="project" value="TreeGrafter"/>
</dbReference>
<keyword evidence="3 8" id="KW-0812">Transmembrane</keyword>
<dbReference type="PANTHER" id="PTHR11003:SF301">
    <property type="entry name" value="POTASSIUM CHANNEL PROTEIN"/>
    <property type="match status" value="1"/>
</dbReference>
<evidence type="ECO:0000256" key="4">
    <source>
        <dbReference type="ARBA" id="ARBA00022989"/>
    </source>
</evidence>
<evidence type="ECO:0000256" key="6">
    <source>
        <dbReference type="ARBA" id="ARBA00023136"/>
    </source>
</evidence>
<keyword evidence="4 10" id="KW-1133">Transmembrane helix</keyword>
<dbReference type="GO" id="GO:0005886">
    <property type="term" value="C:plasma membrane"/>
    <property type="evidence" value="ECO:0007669"/>
    <property type="project" value="TreeGrafter"/>
</dbReference>
<proteinExistence type="inferred from homology"/>
<feature type="transmembrane region" description="Helical" evidence="10">
    <location>
        <begin position="262"/>
        <end position="285"/>
    </location>
</feature>
<feature type="compositionally biased region" description="Basic and acidic residues" evidence="9">
    <location>
        <begin position="695"/>
        <end position="707"/>
    </location>
</feature>
<dbReference type="GO" id="GO:0015271">
    <property type="term" value="F:outward rectifier potassium channel activity"/>
    <property type="evidence" value="ECO:0007669"/>
    <property type="project" value="TreeGrafter"/>
</dbReference>
<evidence type="ECO:0000256" key="3">
    <source>
        <dbReference type="ARBA" id="ARBA00022692"/>
    </source>
</evidence>
<evidence type="ECO:0000313" key="13">
    <source>
        <dbReference type="Proteomes" id="UP000664534"/>
    </source>
</evidence>
<name>A0A8H3EME1_9LECA</name>
<feature type="domain" description="Potassium channel" evidence="11">
    <location>
        <begin position="214"/>
        <end position="285"/>
    </location>
</feature>
<feature type="transmembrane region" description="Helical" evidence="10">
    <location>
        <begin position="94"/>
        <end position="114"/>
    </location>
</feature>
<protein>
    <submittedName>
        <fullName evidence="12">Potassium channel</fullName>
    </submittedName>
</protein>
<feature type="transmembrane region" description="Helical" evidence="10">
    <location>
        <begin position="233"/>
        <end position="250"/>
    </location>
</feature>
<feature type="region of interest" description="Disordered" evidence="9">
    <location>
        <begin position="483"/>
        <end position="516"/>
    </location>
</feature>
<dbReference type="Pfam" id="PF07885">
    <property type="entry name" value="Ion_trans_2"/>
    <property type="match status" value="2"/>
</dbReference>
<comment type="subcellular location">
    <subcellularLocation>
        <location evidence="1">Membrane</location>
        <topology evidence="1">Multi-pass membrane protein</topology>
    </subcellularLocation>
</comment>
<keyword evidence="7 8" id="KW-0407">Ion channel</keyword>
<dbReference type="GO" id="GO:0022841">
    <property type="term" value="F:potassium ion leak channel activity"/>
    <property type="evidence" value="ECO:0007669"/>
    <property type="project" value="TreeGrafter"/>
</dbReference>
<dbReference type="FunFam" id="1.10.287.70:FF:000170">
    <property type="entry name" value="Outward-rectifier potassium channel TOK1"/>
    <property type="match status" value="1"/>
</dbReference>
<dbReference type="AlphaFoldDB" id="A0A8H3EME1"/>
<feature type="compositionally biased region" description="Polar residues" evidence="9">
    <location>
        <begin position="680"/>
        <end position="689"/>
    </location>
</feature>
<organism evidence="12 13">
    <name type="scientific">Imshaugia aleurites</name>
    <dbReference type="NCBI Taxonomy" id="172621"/>
    <lineage>
        <taxon>Eukaryota</taxon>
        <taxon>Fungi</taxon>
        <taxon>Dikarya</taxon>
        <taxon>Ascomycota</taxon>
        <taxon>Pezizomycotina</taxon>
        <taxon>Lecanoromycetes</taxon>
        <taxon>OSLEUM clade</taxon>
        <taxon>Lecanoromycetidae</taxon>
        <taxon>Lecanorales</taxon>
        <taxon>Lecanorineae</taxon>
        <taxon>Parmeliaceae</taxon>
        <taxon>Imshaugia</taxon>
    </lineage>
</organism>
<feature type="transmembrane region" description="Helical" evidence="10">
    <location>
        <begin position="418"/>
        <end position="439"/>
    </location>
</feature>
<feature type="domain" description="Potassium channel" evidence="11">
    <location>
        <begin position="368"/>
        <end position="443"/>
    </location>
</feature>
<feature type="transmembrane region" description="Helical" evidence="10">
    <location>
        <begin position="207"/>
        <end position="226"/>
    </location>
</feature>
<gene>
    <name evidence="12" type="primary">TOK1_3</name>
    <name evidence="12" type="ORF">IMSHALPRED_007624</name>
</gene>
<dbReference type="InterPro" id="IPR003280">
    <property type="entry name" value="2pore_dom_K_chnl"/>
</dbReference>
<evidence type="ECO:0000256" key="1">
    <source>
        <dbReference type="ARBA" id="ARBA00004141"/>
    </source>
</evidence>
<dbReference type="PANTHER" id="PTHR11003">
    <property type="entry name" value="POTASSIUM CHANNEL, SUBFAMILY K"/>
    <property type="match status" value="1"/>
</dbReference>
<evidence type="ECO:0000256" key="5">
    <source>
        <dbReference type="ARBA" id="ARBA00023065"/>
    </source>
</evidence>
<comment type="caution">
    <text evidence="12">The sequence shown here is derived from an EMBL/GenBank/DDBJ whole genome shotgun (WGS) entry which is preliminary data.</text>
</comment>
<dbReference type="Proteomes" id="UP000664534">
    <property type="component" value="Unassembled WGS sequence"/>
</dbReference>
<evidence type="ECO:0000256" key="10">
    <source>
        <dbReference type="SAM" id="Phobius"/>
    </source>
</evidence>
<dbReference type="OrthoDB" id="297496at2759"/>
<evidence type="ECO:0000256" key="9">
    <source>
        <dbReference type="SAM" id="MobiDB-lite"/>
    </source>
</evidence>
<feature type="compositionally biased region" description="Basic and acidic residues" evidence="9">
    <location>
        <begin position="661"/>
        <end position="674"/>
    </location>
</feature>
<feature type="compositionally biased region" description="Acidic residues" evidence="9">
    <location>
        <begin position="1"/>
        <end position="10"/>
    </location>
</feature>
<accession>A0A8H3EME1</accession>
<evidence type="ECO:0000313" key="12">
    <source>
        <dbReference type="EMBL" id="CAF9909139.1"/>
    </source>
</evidence>
<evidence type="ECO:0000256" key="2">
    <source>
        <dbReference type="ARBA" id="ARBA00022448"/>
    </source>
</evidence>
<evidence type="ECO:0000259" key="11">
    <source>
        <dbReference type="Pfam" id="PF07885"/>
    </source>
</evidence>
<evidence type="ECO:0000256" key="8">
    <source>
        <dbReference type="RuleBase" id="RU003857"/>
    </source>
</evidence>
<evidence type="ECO:0000256" key="7">
    <source>
        <dbReference type="ARBA" id="ARBA00023303"/>
    </source>
</evidence>
<keyword evidence="5 8" id="KW-0406">Ion transport</keyword>
<keyword evidence="2 8" id="KW-0813">Transport</keyword>
<dbReference type="InterPro" id="IPR013099">
    <property type="entry name" value="K_chnl_dom"/>
</dbReference>
<keyword evidence="13" id="KW-1185">Reference proteome</keyword>
<dbReference type="Gene3D" id="1.10.287.70">
    <property type="match status" value="2"/>
</dbReference>
<feature type="region of interest" description="Disordered" evidence="9">
    <location>
        <begin position="1"/>
        <end position="24"/>
    </location>
</feature>
<reference evidence="12" key="1">
    <citation type="submission" date="2021-03" db="EMBL/GenBank/DDBJ databases">
        <authorList>
            <person name="Tagirdzhanova G."/>
        </authorList>
    </citation>
    <scope>NUCLEOTIDE SEQUENCE</scope>
</reference>
<keyword evidence="6 10" id="KW-0472">Membrane</keyword>
<dbReference type="EMBL" id="CAJPDT010000005">
    <property type="protein sequence ID" value="CAF9909139.1"/>
    <property type="molecule type" value="Genomic_DNA"/>
</dbReference>
<feature type="transmembrane region" description="Helical" evidence="10">
    <location>
        <begin position="41"/>
        <end position="68"/>
    </location>
</feature>
<feature type="region of interest" description="Disordered" evidence="9">
    <location>
        <begin position="661"/>
        <end position="707"/>
    </location>
</feature>